<dbReference type="GeneID" id="97193317"/>
<dbReference type="InterPro" id="IPR003593">
    <property type="entry name" value="AAA+_ATPase"/>
</dbReference>
<protein>
    <submittedName>
        <fullName evidence="5">ATP-binding cassette domain-containing protein</fullName>
    </submittedName>
</protein>
<accession>A0A3E3K1J0</accession>
<dbReference type="EMBL" id="QVLX01000005">
    <property type="protein sequence ID" value="RGE86546.1"/>
    <property type="molecule type" value="Genomic_DNA"/>
</dbReference>
<dbReference type="SMART" id="SM00382">
    <property type="entry name" value="AAA"/>
    <property type="match status" value="1"/>
</dbReference>
<evidence type="ECO:0000259" key="4">
    <source>
        <dbReference type="PROSITE" id="PS50893"/>
    </source>
</evidence>
<dbReference type="InterPro" id="IPR027417">
    <property type="entry name" value="P-loop_NTPase"/>
</dbReference>
<organism evidence="5 6">
    <name type="scientific">Sellimonas intestinalis</name>
    <dbReference type="NCBI Taxonomy" id="1653434"/>
    <lineage>
        <taxon>Bacteria</taxon>
        <taxon>Bacillati</taxon>
        <taxon>Bacillota</taxon>
        <taxon>Clostridia</taxon>
        <taxon>Lachnospirales</taxon>
        <taxon>Lachnospiraceae</taxon>
        <taxon>Sellimonas</taxon>
    </lineage>
</organism>
<evidence type="ECO:0000313" key="6">
    <source>
        <dbReference type="Proteomes" id="UP000261080"/>
    </source>
</evidence>
<keyword evidence="2" id="KW-0547">Nucleotide-binding</keyword>
<keyword evidence="1" id="KW-0813">Transport</keyword>
<evidence type="ECO:0000256" key="1">
    <source>
        <dbReference type="ARBA" id="ARBA00022448"/>
    </source>
</evidence>
<evidence type="ECO:0000256" key="3">
    <source>
        <dbReference type="ARBA" id="ARBA00022840"/>
    </source>
</evidence>
<dbReference type="GO" id="GO:0016887">
    <property type="term" value="F:ATP hydrolysis activity"/>
    <property type="evidence" value="ECO:0007669"/>
    <property type="project" value="InterPro"/>
</dbReference>
<dbReference type="PANTHER" id="PTHR42711:SF1">
    <property type="entry name" value="ABC-TRANSPORT PROTEIN, ATP-BINDING COMPONENT"/>
    <property type="match status" value="1"/>
</dbReference>
<proteinExistence type="predicted"/>
<reference evidence="5 6" key="1">
    <citation type="submission" date="2018-08" db="EMBL/GenBank/DDBJ databases">
        <title>A genome reference for cultivated species of the human gut microbiota.</title>
        <authorList>
            <person name="Zou Y."/>
            <person name="Xue W."/>
            <person name="Luo G."/>
        </authorList>
    </citation>
    <scope>NUCLEOTIDE SEQUENCE [LARGE SCALE GENOMIC DNA]</scope>
    <source>
        <strain evidence="5 6">AF37-2AT</strain>
    </source>
</reference>
<keyword evidence="3 5" id="KW-0067">ATP-binding</keyword>
<dbReference type="OrthoDB" id="9804819at2"/>
<dbReference type="RefSeq" id="WP_024733064.1">
    <property type="nucleotide sequence ID" value="NZ_CP094681.1"/>
</dbReference>
<evidence type="ECO:0000256" key="2">
    <source>
        <dbReference type="ARBA" id="ARBA00022741"/>
    </source>
</evidence>
<evidence type="ECO:0000313" key="5">
    <source>
        <dbReference type="EMBL" id="RGE86546.1"/>
    </source>
</evidence>
<dbReference type="Proteomes" id="UP000261080">
    <property type="component" value="Unassembled WGS sequence"/>
</dbReference>
<gene>
    <name evidence="5" type="ORF">DW016_09995</name>
</gene>
<sequence>MENIIEVKNLKKIYKRRKRHDNFLKGMFERQYEEFKAVNDISFTIEKGEAVGYVGPNGSGKSTTIKMLSGILQPTSGAVYVNGIAPLEHRLENNKNIGVVFGNKSQLWWDVPVKDSFLMLKKLYNIPDVQFNNNLEEFVNVLNLKELLNVPERQLSLGQRVRSNITAAFLHDPSIVYLDEPTIGLDTESKDSIRAFIKRLNDIKKVTFVITSHDYQDIETLCKRIILINHGKIILDSPIENVREEFNRYKTISIKCEGNNEVNCAILEETNFKIVGVEADHIQIEYDTESYDPVELLWLLRKKLSIKDVVISDRSIEAIIKDIVHNQ</sequence>
<dbReference type="AlphaFoldDB" id="A0A3E3K1J0"/>
<name>A0A3E3K1J0_9FIRM</name>
<keyword evidence="6" id="KW-1185">Reference proteome</keyword>
<dbReference type="Gene3D" id="3.40.50.300">
    <property type="entry name" value="P-loop containing nucleotide triphosphate hydrolases"/>
    <property type="match status" value="1"/>
</dbReference>
<comment type="caution">
    <text evidence="5">The sequence shown here is derived from an EMBL/GenBank/DDBJ whole genome shotgun (WGS) entry which is preliminary data.</text>
</comment>
<dbReference type="SUPFAM" id="SSF52540">
    <property type="entry name" value="P-loop containing nucleoside triphosphate hydrolases"/>
    <property type="match status" value="1"/>
</dbReference>
<dbReference type="GO" id="GO:0005524">
    <property type="term" value="F:ATP binding"/>
    <property type="evidence" value="ECO:0007669"/>
    <property type="project" value="UniProtKB-KW"/>
</dbReference>
<feature type="domain" description="ABC transporter" evidence="4">
    <location>
        <begin position="5"/>
        <end position="255"/>
    </location>
</feature>
<dbReference type="InterPro" id="IPR050763">
    <property type="entry name" value="ABC_transporter_ATP-binding"/>
</dbReference>
<dbReference type="PANTHER" id="PTHR42711">
    <property type="entry name" value="ABC TRANSPORTER ATP-BINDING PROTEIN"/>
    <property type="match status" value="1"/>
</dbReference>
<dbReference type="PROSITE" id="PS50893">
    <property type="entry name" value="ABC_TRANSPORTER_2"/>
    <property type="match status" value="1"/>
</dbReference>
<dbReference type="Pfam" id="PF00005">
    <property type="entry name" value="ABC_tran"/>
    <property type="match status" value="1"/>
</dbReference>
<dbReference type="InterPro" id="IPR003439">
    <property type="entry name" value="ABC_transporter-like_ATP-bd"/>
</dbReference>